<reference evidence="1" key="1">
    <citation type="submission" date="2018-09" db="EMBL/GenBank/DDBJ databases">
        <title>A genomic encyclopedia of anaerobic methanotrophic archaea.</title>
        <authorList>
            <person name="Skennerton C.T."/>
            <person name="Chadwick G.L."/>
            <person name="Laso-Perez R."/>
            <person name="Leu A.O."/>
            <person name="Speth D.R."/>
            <person name="Yu H."/>
            <person name="Morgan-Lang C."/>
            <person name="Hatzenpichler R."/>
            <person name="Goudeau D."/>
            <person name="Malmstrom R."/>
            <person name="Woyke T."/>
            <person name="Hallam S."/>
            <person name="Tyson G.W."/>
            <person name="Wegener G."/>
            <person name="Boetius A."/>
            <person name="Orphan V.J."/>
        </authorList>
    </citation>
    <scope>NUCLEOTIDE SEQUENCE</scope>
    <source>
        <strain evidence="1">CONS3730D10UFb2</strain>
    </source>
</reference>
<gene>
    <name evidence="1" type="ORF">C5S46_01850</name>
</gene>
<protein>
    <submittedName>
        <fullName evidence="1">Polymer-forming cytoskeletal protein</fullName>
    </submittedName>
</protein>
<accession>A0AC61SC21</accession>
<comment type="caution">
    <text evidence="1">The sequence shown here is derived from an EMBL/GenBank/DDBJ whole genome shotgun (WGS) entry which is preliminary data.</text>
</comment>
<evidence type="ECO:0000313" key="1">
    <source>
        <dbReference type="EMBL" id="TKY92206.1"/>
    </source>
</evidence>
<proteinExistence type="predicted"/>
<organism evidence="1 2">
    <name type="scientific">Candidatus Methanomarinus sp</name>
    <dbReference type="NCBI Taxonomy" id="3386244"/>
    <lineage>
        <taxon>Archaea</taxon>
        <taxon>Methanobacteriati</taxon>
        <taxon>Methanobacteriota</taxon>
        <taxon>Stenosarchaea group</taxon>
        <taxon>Methanomicrobia</taxon>
        <taxon>Methanosarcinales</taxon>
        <taxon>ANME-2 cluster</taxon>
        <taxon>Candidatus Methanocomedenaceae</taxon>
        <taxon>Candidatus Methanomarinus</taxon>
    </lineage>
</organism>
<sequence length="143" mass="15227">METEYIKKHPASDTFIIKRRSFFDKDVILTGNVIVGAGSDFWGDLIVEGDIELGKGSIVKGSITAKNAIIGPNCNIGGNVKVTGNLVLLDGSDITGLAKAEGNMTIRPHVVARATECAGDIEIMGKTDIKSIRSGRKVIARRS</sequence>
<evidence type="ECO:0000313" key="2">
    <source>
        <dbReference type="Proteomes" id="UP000315423"/>
    </source>
</evidence>
<name>A0AC61SC21_9EURY</name>
<dbReference type="Proteomes" id="UP000315423">
    <property type="component" value="Unassembled WGS sequence"/>
</dbReference>
<dbReference type="EMBL" id="QYBA01000061">
    <property type="protein sequence ID" value="TKY92206.1"/>
    <property type="molecule type" value="Genomic_DNA"/>
</dbReference>